<dbReference type="PANTHER" id="PTHR24567">
    <property type="entry name" value="CRP FAMILY TRANSCRIPTIONAL REGULATORY PROTEIN"/>
    <property type="match status" value="1"/>
</dbReference>
<proteinExistence type="predicted"/>
<protein>
    <submittedName>
        <fullName evidence="2">Unannotated protein</fullName>
    </submittedName>
</protein>
<dbReference type="InterPro" id="IPR018488">
    <property type="entry name" value="cNMP-bd_CS"/>
</dbReference>
<dbReference type="SUPFAM" id="SSF51206">
    <property type="entry name" value="cAMP-binding domain-like"/>
    <property type="match status" value="1"/>
</dbReference>
<dbReference type="Gene3D" id="2.60.120.10">
    <property type="entry name" value="Jelly Rolls"/>
    <property type="match status" value="1"/>
</dbReference>
<dbReference type="GO" id="GO:0005829">
    <property type="term" value="C:cytosol"/>
    <property type="evidence" value="ECO:0007669"/>
    <property type="project" value="TreeGrafter"/>
</dbReference>
<dbReference type="Pfam" id="PF00027">
    <property type="entry name" value="cNMP_binding"/>
    <property type="match status" value="1"/>
</dbReference>
<dbReference type="PROSITE" id="PS50042">
    <property type="entry name" value="CNMP_BINDING_3"/>
    <property type="match status" value="1"/>
</dbReference>
<organism evidence="2">
    <name type="scientific">freshwater metagenome</name>
    <dbReference type="NCBI Taxonomy" id="449393"/>
    <lineage>
        <taxon>unclassified sequences</taxon>
        <taxon>metagenomes</taxon>
        <taxon>ecological metagenomes</taxon>
    </lineage>
</organism>
<dbReference type="InterPro" id="IPR018490">
    <property type="entry name" value="cNMP-bd_dom_sf"/>
</dbReference>
<name>A0A6J7S5J6_9ZZZZ</name>
<evidence type="ECO:0000259" key="1">
    <source>
        <dbReference type="PROSITE" id="PS50042"/>
    </source>
</evidence>
<dbReference type="PANTHER" id="PTHR24567:SF74">
    <property type="entry name" value="HTH-TYPE TRANSCRIPTIONAL REGULATOR ARCR"/>
    <property type="match status" value="1"/>
</dbReference>
<reference evidence="2" key="1">
    <citation type="submission" date="2020-05" db="EMBL/GenBank/DDBJ databases">
        <authorList>
            <person name="Chiriac C."/>
            <person name="Salcher M."/>
            <person name="Ghai R."/>
            <person name="Kavagutti S V."/>
        </authorList>
    </citation>
    <scope>NUCLEOTIDE SEQUENCE</scope>
</reference>
<accession>A0A6J7S5J6</accession>
<dbReference type="InterPro" id="IPR014710">
    <property type="entry name" value="RmlC-like_jellyroll"/>
</dbReference>
<dbReference type="GO" id="GO:0003700">
    <property type="term" value="F:DNA-binding transcription factor activity"/>
    <property type="evidence" value="ECO:0007669"/>
    <property type="project" value="TreeGrafter"/>
</dbReference>
<dbReference type="InterPro" id="IPR000595">
    <property type="entry name" value="cNMP-bd_dom"/>
</dbReference>
<dbReference type="PROSITE" id="PS00888">
    <property type="entry name" value="CNMP_BINDING_1"/>
    <property type="match status" value="1"/>
</dbReference>
<dbReference type="CDD" id="cd00038">
    <property type="entry name" value="CAP_ED"/>
    <property type="match status" value="1"/>
</dbReference>
<sequence length="107" mass="11071">MAAGDECSFSDGESIVKLGEVGDHLFVVLSGAVVLRRPGHADKRLEAGSYFGEVGALSGETRVSEAIAEGAVSCVAVPRDALKEVLAGSPEAAWEMLGSLAQRVREA</sequence>
<dbReference type="EMBL" id="CAFBPX010000164">
    <property type="protein sequence ID" value="CAB5036301.1"/>
    <property type="molecule type" value="Genomic_DNA"/>
</dbReference>
<gene>
    <name evidence="2" type="ORF">UFOPK4175_00914</name>
</gene>
<feature type="domain" description="Cyclic nucleotide-binding" evidence="1">
    <location>
        <begin position="1"/>
        <end position="103"/>
    </location>
</feature>
<dbReference type="InterPro" id="IPR050397">
    <property type="entry name" value="Env_Response_Regulators"/>
</dbReference>
<evidence type="ECO:0000313" key="2">
    <source>
        <dbReference type="EMBL" id="CAB5036301.1"/>
    </source>
</evidence>
<dbReference type="SMART" id="SM00100">
    <property type="entry name" value="cNMP"/>
    <property type="match status" value="1"/>
</dbReference>
<dbReference type="AlphaFoldDB" id="A0A6J7S5J6"/>